<dbReference type="GO" id="GO:0043235">
    <property type="term" value="C:receptor complex"/>
    <property type="evidence" value="ECO:0007669"/>
    <property type="project" value="TreeGrafter"/>
</dbReference>
<organism evidence="2 3">
    <name type="scientific">Desmophyllum pertusum</name>
    <dbReference type="NCBI Taxonomy" id="174260"/>
    <lineage>
        <taxon>Eukaryota</taxon>
        <taxon>Metazoa</taxon>
        <taxon>Cnidaria</taxon>
        <taxon>Anthozoa</taxon>
        <taxon>Hexacorallia</taxon>
        <taxon>Scleractinia</taxon>
        <taxon>Caryophylliina</taxon>
        <taxon>Caryophylliidae</taxon>
        <taxon>Desmophyllum</taxon>
    </lineage>
</organism>
<dbReference type="InterPro" id="IPR000719">
    <property type="entry name" value="Prot_kinase_dom"/>
</dbReference>
<dbReference type="GO" id="GO:0010976">
    <property type="term" value="P:positive regulation of neuron projection development"/>
    <property type="evidence" value="ECO:0007669"/>
    <property type="project" value="TreeGrafter"/>
</dbReference>
<dbReference type="SUPFAM" id="SSF56112">
    <property type="entry name" value="Protein kinase-like (PK-like)"/>
    <property type="match status" value="1"/>
</dbReference>
<dbReference type="EMBL" id="MU826873">
    <property type="protein sequence ID" value="KAJ7370092.1"/>
    <property type="molecule type" value="Genomic_DNA"/>
</dbReference>
<dbReference type="PROSITE" id="PS50011">
    <property type="entry name" value="PROTEIN_KINASE_DOM"/>
    <property type="match status" value="1"/>
</dbReference>
<dbReference type="InterPro" id="IPR020635">
    <property type="entry name" value="Tyr_kinase_cat_dom"/>
</dbReference>
<dbReference type="Gene3D" id="1.10.510.10">
    <property type="entry name" value="Transferase(Phosphotransferase) domain 1"/>
    <property type="match status" value="1"/>
</dbReference>
<protein>
    <recommendedName>
        <fullName evidence="1">Protein kinase domain-containing protein</fullName>
    </recommendedName>
</protein>
<dbReference type="InterPro" id="IPR001245">
    <property type="entry name" value="Ser-Thr/Tyr_kinase_cat_dom"/>
</dbReference>
<dbReference type="PANTHER" id="PTHR24416:SF614">
    <property type="entry name" value="PROTEIN KINASE DOMAIN-CONTAINING PROTEIN"/>
    <property type="match status" value="1"/>
</dbReference>
<proteinExistence type="predicted"/>
<gene>
    <name evidence="2" type="ORF">OS493_034303</name>
</gene>
<comment type="caution">
    <text evidence="2">The sequence shown here is derived from an EMBL/GenBank/DDBJ whole genome shotgun (WGS) entry which is preliminary data.</text>
</comment>
<keyword evidence="3" id="KW-1185">Reference proteome</keyword>
<dbReference type="Pfam" id="PF07714">
    <property type="entry name" value="PK_Tyr_Ser-Thr"/>
    <property type="match status" value="1"/>
</dbReference>
<dbReference type="PANTHER" id="PTHR24416">
    <property type="entry name" value="TYROSINE-PROTEIN KINASE RECEPTOR"/>
    <property type="match status" value="1"/>
</dbReference>
<dbReference type="SMART" id="SM00219">
    <property type="entry name" value="TyrKc"/>
    <property type="match status" value="1"/>
</dbReference>
<evidence type="ECO:0000259" key="1">
    <source>
        <dbReference type="PROSITE" id="PS50011"/>
    </source>
</evidence>
<dbReference type="Proteomes" id="UP001163046">
    <property type="component" value="Unassembled WGS sequence"/>
</dbReference>
<dbReference type="InterPro" id="IPR011009">
    <property type="entry name" value="Kinase-like_dom_sf"/>
</dbReference>
<evidence type="ECO:0000313" key="2">
    <source>
        <dbReference type="EMBL" id="KAJ7370092.1"/>
    </source>
</evidence>
<evidence type="ECO:0000313" key="3">
    <source>
        <dbReference type="Proteomes" id="UP001163046"/>
    </source>
</evidence>
<reference evidence="2" key="1">
    <citation type="submission" date="2023-01" db="EMBL/GenBank/DDBJ databases">
        <title>Genome assembly of the deep-sea coral Lophelia pertusa.</title>
        <authorList>
            <person name="Herrera S."/>
            <person name="Cordes E."/>
        </authorList>
    </citation>
    <scope>NUCLEOTIDE SEQUENCE</scope>
    <source>
        <strain evidence="2">USNM1676648</strain>
        <tissue evidence="2">Polyp</tissue>
    </source>
</reference>
<sequence>MSILTHPHIVQLLAVSTEEEPYGMVFEFMSGGDLNQYLRNALPAETSLDSNEKAKVYLTQEDLVSVSIQIAAGMQYLSQMKFVHRDLAARNCFNRR</sequence>
<dbReference type="GO" id="GO:0004714">
    <property type="term" value="F:transmembrane receptor protein tyrosine kinase activity"/>
    <property type="evidence" value="ECO:0007669"/>
    <property type="project" value="TreeGrafter"/>
</dbReference>
<accession>A0A9X0CNC3</accession>
<dbReference type="Gene3D" id="3.30.200.20">
    <property type="entry name" value="Phosphorylase Kinase, domain 1"/>
    <property type="match status" value="1"/>
</dbReference>
<dbReference type="OrthoDB" id="98077at2759"/>
<dbReference type="InterPro" id="IPR050122">
    <property type="entry name" value="RTK"/>
</dbReference>
<dbReference type="GO" id="GO:0005886">
    <property type="term" value="C:plasma membrane"/>
    <property type="evidence" value="ECO:0007669"/>
    <property type="project" value="TreeGrafter"/>
</dbReference>
<dbReference type="GO" id="GO:0005524">
    <property type="term" value="F:ATP binding"/>
    <property type="evidence" value="ECO:0007669"/>
    <property type="project" value="InterPro"/>
</dbReference>
<name>A0A9X0CNC3_9CNID</name>
<dbReference type="GO" id="GO:0051897">
    <property type="term" value="P:positive regulation of phosphatidylinositol 3-kinase/protein kinase B signal transduction"/>
    <property type="evidence" value="ECO:0007669"/>
    <property type="project" value="TreeGrafter"/>
</dbReference>
<feature type="domain" description="Protein kinase" evidence="1">
    <location>
        <begin position="1"/>
        <end position="96"/>
    </location>
</feature>
<dbReference type="PRINTS" id="PR00109">
    <property type="entry name" value="TYRKINASE"/>
</dbReference>
<dbReference type="AlphaFoldDB" id="A0A9X0CNC3"/>
<dbReference type="GO" id="GO:0007169">
    <property type="term" value="P:cell surface receptor protein tyrosine kinase signaling pathway"/>
    <property type="evidence" value="ECO:0007669"/>
    <property type="project" value="TreeGrafter"/>
</dbReference>